<dbReference type="InterPro" id="IPR025370">
    <property type="entry name" value="SgrR_HTH_N"/>
</dbReference>
<dbReference type="PATRIC" id="fig|162209.4.peg.5307"/>
<keyword evidence="1" id="KW-0238">DNA-binding</keyword>
<evidence type="ECO:0000313" key="5">
    <source>
        <dbReference type="Proteomes" id="UP000061660"/>
    </source>
</evidence>
<evidence type="ECO:0000313" key="4">
    <source>
        <dbReference type="EMBL" id="ALS25284.1"/>
    </source>
</evidence>
<protein>
    <submittedName>
        <fullName evidence="4">ABC transporter substrate-binding protein</fullName>
    </submittedName>
</protein>
<dbReference type="Gene3D" id="3.40.190.10">
    <property type="entry name" value="Periplasmic binding protein-like II"/>
    <property type="match status" value="1"/>
</dbReference>
<reference evidence="5" key="1">
    <citation type="submission" date="2015-12" db="EMBL/GenBank/DDBJ databases">
        <title>Complete genome sequences of two moderately thermophilic Paenibacillus species.</title>
        <authorList>
            <person name="Butler R.III."/>
            <person name="Wang J."/>
            <person name="Stark B.C."/>
            <person name="Pombert J.-F."/>
        </authorList>
    </citation>
    <scope>NUCLEOTIDE SEQUENCE [LARGE SCALE GENOMIC DNA]</scope>
    <source>
        <strain evidence="5">32O-Y</strain>
    </source>
</reference>
<dbReference type="Gene3D" id="3.90.76.10">
    <property type="entry name" value="Dipeptide-binding Protein, Domain 1"/>
    <property type="match status" value="1"/>
</dbReference>
<dbReference type="Pfam" id="PF12793">
    <property type="entry name" value="SgrR_N"/>
    <property type="match status" value="1"/>
</dbReference>
<dbReference type="SUPFAM" id="SSF53850">
    <property type="entry name" value="Periplasmic binding protein-like II"/>
    <property type="match status" value="1"/>
</dbReference>
<reference evidence="4 5" key="2">
    <citation type="journal article" date="2016" name="Genome Announc.">
        <title>Complete Genome Sequences of Two Interactive Moderate Thermophiles, Paenibacillus napthalenovorans 32O-Y and Paenibacillus sp. 32O-W.</title>
        <authorList>
            <person name="Butler R.R.III."/>
            <person name="Wang J."/>
            <person name="Stark B.C."/>
            <person name="Pombert J.F."/>
        </authorList>
    </citation>
    <scope>NUCLEOTIDE SEQUENCE [LARGE SCALE GENOMIC DNA]</scope>
    <source>
        <strain evidence="4 5">32O-Y</strain>
    </source>
</reference>
<proteinExistence type="predicted"/>
<dbReference type="Pfam" id="PF00496">
    <property type="entry name" value="SBP_bac_5"/>
    <property type="match status" value="1"/>
</dbReference>
<dbReference type="AlphaFoldDB" id="A0A0U2W9W0"/>
<feature type="domain" description="Solute-binding protein family 5" evidence="2">
    <location>
        <begin position="176"/>
        <end position="503"/>
    </location>
</feature>
<dbReference type="PANTHER" id="PTHR30290">
    <property type="entry name" value="PERIPLASMIC BINDING COMPONENT OF ABC TRANSPORTER"/>
    <property type="match status" value="1"/>
</dbReference>
<dbReference type="GO" id="GO:0003677">
    <property type="term" value="F:DNA binding"/>
    <property type="evidence" value="ECO:0007669"/>
    <property type="project" value="UniProtKB-KW"/>
</dbReference>
<keyword evidence="5" id="KW-1185">Reference proteome</keyword>
<gene>
    <name evidence="4" type="ORF">IJ22_50220</name>
</gene>
<dbReference type="GO" id="GO:0015833">
    <property type="term" value="P:peptide transport"/>
    <property type="evidence" value="ECO:0007669"/>
    <property type="project" value="TreeGrafter"/>
</dbReference>
<feature type="domain" description="Transcriptional regulator SgrR N-terminal HTH" evidence="3">
    <location>
        <begin position="3"/>
        <end position="99"/>
    </location>
</feature>
<dbReference type="Proteomes" id="UP000061660">
    <property type="component" value="Chromosome"/>
</dbReference>
<evidence type="ECO:0000259" key="2">
    <source>
        <dbReference type="Pfam" id="PF00496"/>
    </source>
</evidence>
<dbReference type="OrthoDB" id="5894719at2"/>
<dbReference type="EMBL" id="CP013652">
    <property type="protein sequence ID" value="ALS25284.1"/>
    <property type="molecule type" value="Genomic_DNA"/>
</dbReference>
<evidence type="ECO:0000256" key="1">
    <source>
        <dbReference type="ARBA" id="ARBA00023125"/>
    </source>
</evidence>
<evidence type="ECO:0000259" key="3">
    <source>
        <dbReference type="Pfam" id="PF12793"/>
    </source>
</evidence>
<dbReference type="RefSeq" id="WP_062410673.1">
    <property type="nucleotide sequence ID" value="NZ_CP013652.1"/>
</dbReference>
<sequence>MKLSGHYIRLRRQYPHITEHQEFFVTLDELAVQLDCTHRNVQLLLRKMQDEGWLTWTAERGRGRRSRLLFIQNADDMILSAAKELVERKDLRGALAQINVSTLPDTFKDSFHHWLNSYFGHRSEVKGSRRLDTLRFPLAQPLQSLDPATIHYTAEAHLVHQLFDPLVRYNRLTGAIEAHLAHAWEADESRTVWTFHLRKGVQFHHGRELTAEDVRYTFERLKRLAAGSLYSWIQQQIDGAEVLDPVTVSIRLTEPNELFLQFAGTNRASILPAEICEERQADFALAPVGTGPFKLTHYDGSVCVLDAFHNYFQGRAHLDRVELWHIPDMEKQDRDRTLESFQIIHNYRLADEAEHRWEQVQQQGTTCRFLTFNLLKQGPMNDPELRGLVCSALHRGRLLERLGGDAIFAGDSFIRHRNGLPHDAEPVPYSPEKLRMLVKRSGYAGQPLTLCTITNYERDALHVQALLREAGFAVEINLLTAQEFKSEQRLHADLLLFSIMLDNDAELRIIDLYKSMQRHLEPSVKAHVAKLTDKILREPSAWRRAEWLQAIESHLTARQMLCFLYFKRLKTLYHSSVRGIALDSLDWVQFKNIWFKP</sequence>
<dbReference type="PANTHER" id="PTHR30290:SF72">
    <property type="entry name" value="HTH-TYPE TRANSCRIPTIONAL REGULATOR SGRR"/>
    <property type="match status" value="1"/>
</dbReference>
<dbReference type="GO" id="GO:1904680">
    <property type="term" value="F:peptide transmembrane transporter activity"/>
    <property type="evidence" value="ECO:0007669"/>
    <property type="project" value="TreeGrafter"/>
</dbReference>
<dbReference type="STRING" id="162209.IJ22_50220"/>
<dbReference type="InterPro" id="IPR039424">
    <property type="entry name" value="SBP_5"/>
</dbReference>
<accession>A0A0U2W9W0</accession>
<dbReference type="InterPro" id="IPR000914">
    <property type="entry name" value="SBP_5_dom"/>
</dbReference>
<name>A0A0U2W9W0_9BACL</name>
<dbReference type="Gene3D" id="3.10.105.10">
    <property type="entry name" value="Dipeptide-binding Protein, Domain 3"/>
    <property type="match status" value="1"/>
</dbReference>
<organism evidence="4 5">
    <name type="scientific">Paenibacillus naphthalenovorans</name>
    <dbReference type="NCBI Taxonomy" id="162209"/>
    <lineage>
        <taxon>Bacteria</taxon>
        <taxon>Bacillati</taxon>
        <taxon>Bacillota</taxon>
        <taxon>Bacilli</taxon>
        <taxon>Bacillales</taxon>
        <taxon>Paenibacillaceae</taxon>
        <taxon>Paenibacillus</taxon>
    </lineage>
</organism>
<dbReference type="KEGG" id="pnp:IJ22_50220"/>